<keyword evidence="1" id="KW-1133">Transmembrane helix</keyword>
<name>A0A8J3FHU5_9ACTN</name>
<dbReference type="Pfam" id="PF25637">
    <property type="entry name" value="DUF7942"/>
    <property type="match status" value="1"/>
</dbReference>
<dbReference type="InterPro" id="IPR057702">
    <property type="entry name" value="DUF7942"/>
</dbReference>
<keyword evidence="3" id="KW-1185">Reference proteome</keyword>
<reference evidence="2" key="2">
    <citation type="submission" date="2020-09" db="EMBL/GenBank/DDBJ databases">
        <authorList>
            <person name="Sun Q."/>
            <person name="Ohkuma M."/>
        </authorList>
    </citation>
    <scope>NUCLEOTIDE SEQUENCE</scope>
    <source>
        <strain evidence="2">JCM 3091</strain>
    </source>
</reference>
<sequence>MNLKTLRAALRTRSALVYLCVTAVPLVLFGAASLDSAADSPLAALPALVLTAPLSFLLVAAGQAVAGTLSDAGYHVLVVLSCAVAGAANAVAVGLLAAAVRSTRSAR</sequence>
<dbReference type="NCBIfam" id="NF046119">
    <property type="entry name" value="memb_SCO4225"/>
    <property type="match status" value="1"/>
</dbReference>
<evidence type="ECO:0000256" key="1">
    <source>
        <dbReference type="SAM" id="Phobius"/>
    </source>
</evidence>
<organism evidence="2 3">
    <name type="scientific">Pilimelia terevasa</name>
    <dbReference type="NCBI Taxonomy" id="53372"/>
    <lineage>
        <taxon>Bacteria</taxon>
        <taxon>Bacillati</taxon>
        <taxon>Actinomycetota</taxon>
        <taxon>Actinomycetes</taxon>
        <taxon>Micromonosporales</taxon>
        <taxon>Micromonosporaceae</taxon>
        <taxon>Pilimelia</taxon>
    </lineage>
</organism>
<keyword evidence="1" id="KW-0812">Transmembrane</keyword>
<accession>A0A8J3FHU5</accession>
<feature type="transmembrane region" description="Helical" evidence="1">
    <location>
        <begin position="15"/>
        <end position="32"/>
    </location>
</feature>
<keyword evidence="1" id="KW-0472">Membrane</keyword>
<dbReference type="Proteomes" id="UP000662200">
    <property type="component" value="Unassembled WGS sequence"/>
</dbReference>
<protein>
    <submittedName>
        <fullName evidence="2">Uncharacterized protein</fullName>
    </submittedName>
</protein>
<feature type="transmembrane region" description="Helical" evidence="1">
    <location>
        <begin position="72"/>
        <end position="100"/>
    </location>
</feature>
<feature type="transmembrane region" description="Helical" evidence="1">
    <location>
        <begin position="44"/>
        <end position="66"/>
    </location>
</feature>
<proteinExistence type="predicted"/>
<dbReference type="EMBL" id="BMQC01000007">
    <property type="protein sequence ID" value="GGK30703.1"/>
    <property type="molecule type" value="Genomic_DNA"/>
</dbReference>
<reference evidence="2" key="1">
    <citation type="journal article" date="2014" name="Int. J. Syst. Evol. Microbiol.">
        <title>Complete genome sequence of Corynebacterium casei LMG S-19264T (=DSM 44701T), isolated from a smear-ripened cheese.</title>
        <authorList>
            <consortium name="US DOE Joint Genome Institute (JGI-PGF)"/>
            <person name="Walter F."/>
            <person name="Albersmeier A."/>
            <person name="Kalinowski J."/>
            <person name="Ruckert C."/>
        </authorList>
    </citation>
    <scope>NUCLEOTIDE SEQUENCE</scope>
    <source>
        <strain evidence="2">JCM 3091</strain>
    </source>
</reference>
<dbReference type="AlphaFoldDB" id="A0A8J3FHU5"/>
<evidence type="ECO:0000313" key="3">
    <source>
        <dbReference type="Proteomes" id="UP000662200"/>
    </source>
</evidence>
<gene>
    <name evidence="2" type="ORF">GCM10010124_24290</name>
</gene>
<comment type="caution">
    <text evidence="2">The sequence shown here is derived from an EMBL/GenBank/DDBJ whole genome shotgun (WGS) entry which is preliminary data.</text>
</comment>
<evidence type="ECO:0000313" key="2">
    <source>
        <dbReference type="EMBL" id="GGK30703.1"/>
    </source>
</evidence>
<dbReference type="RefSeq" id="WP_189114372.1">
    <property type="nucleotide sequence ID" value="NZ_BMQC01000007.1"/>
</dbReference>